<evidence type="ECO:0000313" key="3">
    <source>
        <dbReference type="Proteomes" id="UP000324800"/>
    </source>
</evidence>
<feature type="compositionally biased region" description="Basic and acidic residues" evidence="1">
    <location>
        <begin position="183"/>
        <end position="196"/>
    </location>
</feature>
<name>A0A5J4WXX9_9EUKA</name>
<comment type="caution">
    <text evidence="2">The sequence shown here is derived from an EMBL/GenBank/DDBJ whole genome shotgun (WGS) entry which is preliminary data.</text>
</comment>
<dbReference type="AlphaFoldDB" id="A0A5J4WXX9"/>
<gene>
    <name evidence="2" type="ORF">EZS28_005051</name>
</gene>
<accession>A0A5J4WXX9</accession>
<feature type="region of interest" description="Disordered" evidence="1">
    <location>
        <begin position="1"/>
        <end position="20"/>
    </location>
</feature>
<feature type="region of interest" description="Disordered" evidence="1">
    <location>
        <begin position="177"/>
        <end position="215"/>
    </location>
</feature>
<proteinExistence type="predicted"/>
<reference evidence="2 3" key="1">
    <citation type="submission" date="2019-03" db="EMBL/GenBank/DDBJ databases">
        <title>Single cell metagenomics reveals metabolic interactions within the superorganism composed of flagellate Streblomastix strix and complex community of Bacteroidetes bacteria on its surface.</title>
        <authorList>
            <person name="Treitli S.C."/>
            <person name="Kolisko M."/>
            <person name="Husnik F."/>
            <person name="Keeling P."/>
            <person name="Hampl V."/>
        </authorList>
    </citation>
    <scope>NUCLEOTIDE SEQUENCE [LARGE SCALE GENOMIC DNA]</scope>
    <source>
        <strain evidence="2">ST1C</strain>
    </source>
</reference>
<dbReference type="Proteomes" id="UP000324800">
    <property type="component" value="Unassembled WGS sequence"/>
</dbReference>
<sequence>MKKKKNGRKHQRGNEHKNNHARMLQQCDNEVQNSHFGAQSILIDYLGPPGRAAVKSQMILRSRLLTSRRQRVTYSTTMNSHKQTTPHSSCNQNSFQDVDLVGSIILPLTVLKQIQHQHSADEAAQARNASADTYQVIGYVGMRVSSTCSRSLGEIVVTDVKLIVIQTAPPTNTCTYPLRGPQVRKEESSTSVKNKDTSTNTSVVANKNLGQTQQR</sequence>
<evidence type="ECO:0000256" key="1">
    <source>
        <dbReference type="SAM" id="MobiDB-lite"/>
    </source>
</evidence>
<dbReference type="EMBL" id="SNRW01000757">
    <property type="protein sequence ID" value="KAA6399422.1"/>
    <property type="molecule type" value="Genomic_DNA"/>
</dbReference>
<protein>
    <submittedName>
        <fullName evidence="2">Uncharacterized protein</fullName>
    </submittedName>
</protein>
<feature type="compositionally biased region" description="Basic residues" evidence="1">
    <location>
        <begin position="1"/>
        <end position="11"/>
    </location>
</feature>
<evidence type="ECO:0000313" key="2">
    <source>
        <dbReference type="EMBL" id="KAA6399422.1"/>
    </source>
</evidence>
<feature type="compositionally biased region" description="Polar residues" evidence="1">
    <location>
        <begin position="197"/>
        <end position="215"/>
    </location>
</feature>
<organism evidence="2 3">
    <name type="scientific">Streblomastix strix</name>
    <dbReference type="NCBI Taxonomy" id="222440"/>
    <lineage>
        <taxon>Eukaryota</taxon>
        <taxon>Metamonada</taxon>
        <taxon>Preaxostyla</taxon>
        <taxon>Oxymonadida</taxon>
        <taxon>Streblomastigidae</taxon>
        <taxon>Streblomastix</taxon>
    </lineage>
</organism>